<evidence type="ECO:0000259" key="1">
    <source>
        <dbReference type="SMART" id="SM00860"/>
    </source>
</evidence>
<dbReference type="Pfam" id="PF14567">
    <property type="entry name" value="SUKH_5"/>
    <property type="match status" value="1"/>
</dbReference>
<reference evidence="3" key="1">
    <citation type="journal article" date="2023" name="Mar. Drugs">
        <title>Gemmata algarum, a Novel Planctomycete Isolated from an Algal Mat, Displays Antimicrobial Activity.</title>
        <authorList>
            <person name="Kumar G."/>
            <person name="Kallscheuer N."/>
            <person name="Kashif M."/>
            <person name="Ahamad S."/>
            <person name="Jagadeeshwari U."/>
            <person name="Pannikurungottu S."/>
            <person name="Haufschild T."/>
            <person name="Kabuu M."/>
            <person name="Sasikala C."/>
            <person name="Jogler C."/>
            <person name="Ramana C."/>
        </authorList>
    </citation>
    <scope>NUCLEOTIDE SEQUENCE [LARGE SCALE GENOMIC DNA]</scope>
    <source>
        <strain evidence="3">JC673</strain>
    </source>
</reference>
<dbReference type="Proteomes" id="UP001272242">
    <property type="component" value="Unassembled WGS sequence"/>
</dbReference>
<dbReference type="EMBL" id="JAXBLV010000030">
    <property type="protein sequence ID" value="MDY3558418.1"/>
    <property type="molecule type" value="Genomic_DNA"/>
</dbReference>
<organism evidence="2 3">
    <name type="scientific">Gemmata algarum</name>
    <dbReference type="NCBI Taxonomy" id="2975278"/>
    <lineage>
        <taxon>Bacteria</taxon>
        <taxon>Pseudomonadati</taxon>
        <taxon>Planctomycetota</taxon>
        <taxon>Planctomycetia</taxon>
        <taxon>Gemmatales</taxon>
        <taxon>Gemmataceae</taxon>
        <taxon>Gemmata</taxon>
    </lineage>
</organism>
<protein>
    <submittedName>
        <fullName evidence="2">SMI1/KNR4 family protein</fullName>
    </submittedName>
</protein>
<dbReference type="InterPro" id="IPR018958">
    <property type="entry name" value="Knr4/Smi1-like_dom"/>
</dbReference>
<proteinExistence type="predicted"/>
<dbReference type="InterPro" id="IPR037883">
    <property type="entry name" value="Knr4/Smi1-like_sf"/>
</dbReference>
<evidence type="ECO:0000313" key="3">
    <source>
        <dbReference type="Proteomes" id="UP001272242"/>
    </source>
</evidence>
<sequence length="157" mass="16939">MLRKPAPTSTGATTGALNKYPQDTSIMDLGGAFGVVLPPSYRTFLSIYGAGGIRAYTGISGIWNNQSLGTSGGCAWGDTLWMRENRGLPSHLIVIERGDEHFPPMCLDTSRPGPGGEYPVVGFWVVSRTVSTDAYTNFAEYLEQCLADSLEVIREEG</sequence>
<dbReference type="SUPFAM" id="SSF160631">
    <property type="entry name" value="SMI1/KNR4-like"/>
    <property type="match status" value="1"/>
</dbReference>
<dbReference type="SMART" id="SM00860">
    <property type="entry name" value="SMI1_KNR4"/>
    <property type="match status" value="1"/>
</dbReference>
<gene>
    <name evidence="2" type="ORF">R5W23_005533</name>
</gene>
<evidence type="ECO:0000313" key="2">
    <source>
        <dbReference type="EMBL" id="MDY3558418.1"/>
    </source>
</evidence>
<keyword evidence="3" id="KW-1185">Reference proteome</keyword>
<comment type="caution">
    <text evidence="2">The sequence shown here is derived from an EMBL/GenBank/DDBJ whole genome shotgun (WGS) entry which is preliminary data.</text>
</comment>
<name>A0ABU5EX66_9BACT</name>
<dbReference type="Gene3D" id="3.40.1580.10">
    <property type="entry name" value="SMI1/KNR4-like"/>
    <property type="match status" value="1"/>
</dbReference>
<accession>A0ABU5EX66</accession>
<feature type="domain" description="Knr4/Smi1-like" evidence="1">
    <location>
        <begin position="21"/>
        <end position="144"/>
    </location>
</feature>
<dbReference type="RefSeq" id="WP_320685343.1">
    <property type="nucleotide sequence ID" value="NZ_JAXBLV010000030.1"/>
</dbReference>